<protein>
    <submittedName>
        <fullName evidence="9">Iron(III) transport system ATP-binding protein</fullName>
    </submittedName>
</protein>
<dbReference type="SUPFAM" id="SSF50331">
    <property type="entry name" value="MOP-like"/>
    <property type="match status" value="1"/>
</dbReference>
<keyword evidence="5 9" id="KW-0067">ATP-binding</keyword>
<evidence type="ECO:0000313" key="9">
    <source>
        <dbReference type="EMBL" id="ROP91191.1"/>
    </source>
</evidence>
<reference evidence="9 10" key="1">
    <citation type="submission" date="2018-11" db="EMBL/GenBank/DDBJ databases">
        <title>Genomic Encyclopedia of Type Strains, Phase IV (KMG-IV): sequencing the most valuable type-strain genomes for metagenomic binning, comparative biology and taxonomic classification.</title>
        <authorList>
            <person name="Goeker M."/>
        </authorList>
    </citation>
    <scope>NUCLEOTIDE SEQUENCE [LARGE SCALE GENOMIC DNA]</scope>
    <source>
        <strain evidence="9 10">DSM 5900</strain>
    </source>
</reference>
<dbReference type="NCBIfam" id="TIGR03265">
    <property type="entry name" value="PhnT2"/>
    <property type="match status" value="1"/>
</dbReference>
<dbReference type="EMBL" id="RJKX01000014">
    <property type="protein sequence ID" value="ROP91191.1"/>
    <property type="molecule type" value="Genomic_DNA"/>
</dbReference>
<keyword evidence="3" id="KW-0997">Cell inner membrane</keyword>
<evidence type="ECO:0000256" key="5">
    <source>
        <dbReference type="ARBA" id="ARBA00022840"/>
    </source>
</evidence>
<evidence type="ECO:0000256" key="7">
    <source>
        <dbReference type="ARBA" id="ARBA00023136"/>
    </source>
</evidence>
<dbReference type="AlphaFoldDB" id="A0A3N1LDN0"/>
<evidence type="ECO:0000256" key="3">
    <source>
        <dbReference type="ARBA" id="ARBA00022519"/>
    </source>
</evidence>
<name>A0A3N1LDN0_9PROT</name>
<dbReference type="InterPro" id="IPR003593">
    <property type="entry name" value="AAA+_ATPase"/>
</dbReference>
<dbReference type="InterPro" id="IPR013611">
    <property type="entry name" value="Transp-assoc_OB_typ2"/>
</dbReference>
<keyword evidence="6" id="KW-1278">Translocase</keyword>
<feature type="domain" description="ABC transporter" evidence="8">
    <location>
        <begin position="19"/>
        <end position="249"/>
    </location>
</feature>
<dbReference type="SMART" id="SM00382">
    <property type="entry name" value="AAA"/>
    <property type="match status" value="1"/>
</dbReference>
<dbReference type="Gene3D" id="3.40.50.300">
    <property type="entry name" value="P-loop containing nucleotide triphosphate hydrolases"/>
    <property type="match status" value="1"/>
</dbReference>
<keyword evidence="10" id="KW-1185">Reference proteome</keyword>
<keyword evidence="2" id="KW-1003">Cell membrane</keyword>
<evidence type="ECO:0000256" key="2">
    <source>
        <dbReference type="ARBA" id="ARBA00022475"/>
    </source>
</evidence>
<dbReference type="GO" id="GO:0016887">
    <property type="term" value="F:ATP hydrolysis activity"/>
    <property type="evidence" value="ECO:0007669"/>
    <property type="project" value="InterPro"/>
</dbReference>
<dbReference type="GO" id="GO:0015697">
    <property type="term" value="P:quaternary ammonium group transport"/>
    <property type="evidence" value="ECO:0007669"/>
    <property type="project" value="UniProtKB-ARBA"/>
</dbReference>
<evidence type="ECO:0000256" key="1">
    <source>
        <dbReference type="ARBA" id="ARBA00022448"/>
    </source>
</evidence>
<sequence length="372" mass="40170">MRSEPGARPVPAGGRLPYLSVAGLEKRFGGFTALSDIDLTIQEGEFVCFLGPSGCGKTTLLRAIAGLDPQTRGTIIQAGRDISYLPPSQRDYGIVFQSYALFPNLTVEENVAYGLVNRRMKRPEIAVRVEELLAMIGMLGSGAKYPSQLSGGQQQRVALARALATRPGLLLLDEPLSALDARVRLRLRGEIRELQRRLGVTTIMVTHDQEEAISIADRIVVMNHGHIEQVDTPDAIYRTPGTMFVAGFVGTMNFLTGMRSTADRVRLGTLDLRVPPGGSPIGQTCTACARPEDFIIRNVGRDTPNAFSATIEATEFLGPVVRARLRAPALPGMPVLADFSLNAITDLGLELGRTVTVALPPERVRVFAGAPE</sequence>
<evidence type="ECO:0000259" key="8">
    <source>
        <dbReference type="PROSITE" id="PS50893"/>
    </source>
</evidence>
<evidence type="ECO:0000256" key="6">
    <source>
        <dbReference type="ARBA" id="ARBA00022967"/>
    </source>
</evidence>
<dbReference type="InterPro" id="IPR017871">
    <property type="entry name" value="ABC_transporter-like_CS"/>
</dbReference>
<dbReference type="Proteomes" id="UP000278222">
    <property type="component" value="Unassembled WGS sequence"/>
</dbReference>
<dbReference type="InterPro" id="IPR027417">
    <property type="entry name" value="P-loop_NTPase"/>
</dbReference>
<dbReference type="InterPro" id="IPR017666">
    <property type="entry name" value="AminoethylPonate_ABC_PhnT2"/>
</dbReference>
<dbReference type="InterPro" id="IPR050093">
    <property type="entry name" value="ABC_SmlMolc_Importer"/>
</dbReference>
<dbReference type="Pfam" id="PF08402">
    <property type="entry name" value="TOBE_2"/>
    <property type="match status" value="1"/>
</dbReference>
<dbReference type="GO" id="GO:0005524">
    <property type="term" value="F:ATP binding"/>
    <property type="evidence" value="ECO:0007669"/>
    <property type="project" value="UniProtKB-KW"/>
</dbReference>
<accession>A0A3N1LDN0</accession>
<dbReference type="RefSeq" id="WP_123690872.1">
    <property type="nucleotide sequence ID" value="NZ_AP019700.1"/>
</dbReference>
<dbReference type="Gene3D" id="2.40.50.100">
    <property type="match status" value="1"/>
</dbReference>
<comment type="caution">
    <text evidence="9">The sequence shown here is derived from an EMBL/GenBank/DDBJ whole genome shotgun (WGS) entry which is preliminary data.</text>
</comment>
<dbReference type="PROSITE" id="PS00211">
    <property type="entry name" value="ABC_TRANSPORTER_1"/>
    <property type="match status" value="1"/>
</dbReference>
<dbReference type="GO" id="GO:0022857">
    <property type="term" value="F:transmembrane transporter activity"/>
    <property type="evidence" value="ECO:0007669"/>
    <property type="project" value="InterPro"/>
</dbReference>
<dbReference type="FunFam" id="3.40.50.300:FF:000425">
    <property type="entry name" value="Probable ABC transporter, ATP-binding subunit"/>
    <property type="match status" value="1"/>
</dbReference>
<dbReference type="InterPro" id="IPR008995">
    <property type="entry name" value="Mo/tungstate-bd_C_term_dom"/>
</dbReference>
<dbReference type="PANTHER" id="PTHR42781:SF5">
    <property type="entry name" value="PUTRESCINE TRANSPORT ATP-BINDING PROTEIN POTG"/>
    <property type="match status" value="1"/>
</dbReference>
<keyword evidence="4" id="KW-0547">Nucleotide-binding</keyword>
<proteinExistence type="predicted"/>
<keyword evidence="1" id="KW-0813">Transport</keyword>
<dbReference type="PANTHER" id="PTHR42781">
    <property type="entry name" value="SPERMIDINE/PUTRESCINE IMPORT ATP-BINDING PROTEIN POTA"/>
    <property type="match status" value="1"/>
</dbReference>
<evidence type="ECO:0000313" key="10">
    <source>
        <dbReference type="Proteomes" id="UP000278222"/>
    </source>
</evidence>
<dbReference type="SUPFAM" id="SSF52540">
    <property type="entry name" value="P-loop containing nucleoside triphosphate hydrolases"/>
    <property type="match status" value="1"/>
</dbReference>
<gene>
    <name evidence="9" type="ORF">EDC65_3054</name>
</gene>
<dbReference type="PROSITE" id="PS50893">
    <property type="entry name" value="ABC_TRANSPORTER_2"/>
    <property type="match status" value="1"/>
</dbReference>
<evidence type="ECO:0000256" key="4">
    <source>
        <dbReference type="ARBA" id="ARBA00022741"/>
    </source>
</evidence>
<dbReference type="GO" id="GO:0043190">
    <property type="term" value="C:ATP-binding cassette (ABC) transporter complex"/>
    <property type="evidence" value="ECO:0007669"/>
    <property type="project" value="InterPro"/>
</dbReference>
<dbReference type="InterPro" id="IPR003439">
    <property type="entry name" value="ABC_transporter-like_ATP-bd"/>
</dbReference>
<dbReference type="Pfam" id="PF00005">
    <property type="entry name" value="ABC_tran"/>
    <property type="match status" value="1"/>
</dbReference>
<organism evidence="9 10">
    <name type="scientific">Stella humosa</name>
    <dbReference type="NCBI Taxonomy" id="94"/>
    <lineage>
        <taxon>Bacteria</taxon>
        <taxon>Pseudomonadati</taxon>
        <taxon>Pseudomonadota</taxon>
        <taxon>Alphaproteobacteria</taxon>
        <taxon>Rhodospirillales</taxon>
        <taxon>Stellaceae</taxon>
        <taxon>Stella</taxon>
    </lineage>
</organism>
<dbReference type="OrthoDB" id="9802264at2"/>
<keyword evidence="7" id="KW-0472">Membrane</keyword>